<dbReference type="PRINTS" id="PR00171">
    <property type="entry name" value="SUGRTRNSPORT"/>
</dbReference>
<evidence type="ECO:0000256" key="1">
    <source>
        <dbReference type="ARBA" id="ARBA00004141"/>
    </source>
</evidence>
<feature type="transmembrane region" description="Helical" evidence="5">
    <location>
        <begin position="373"/>
        <end position="392"/>
    </location>
</feature>
<dbReference type="GO" id="GO:0016020">
    <property type="term" value="C:membrane"/>
    <property type="evidence" value="ECO:0007669"/>
    <property type="project" value="UniProtKB-SubCell"/>
</dbReference>
<feature type="domain" description="Major facilitator superfamily (MFS) profile" evidence="6">
    <location>
        <begin position="1"/>
        <end position="428"/>
    </location>
</feature>
<dbReference type="GO" id="GO:0022857">
    <property type="term" value="F:transmembrane transporter activity"/>
    <property type="evidence" value="ECO:0007669"/>
    <property type="project" value="InterPro"/>
</dbReference>
<keyword evidence="2 5" id="KW-0812">Transmembrane</keyword>
<evidence type="ECO:0000256" key="3">
    <source>
        <dbReference type="ARBA" id="ARBA00022989"/>
    </source>
</evidence>
<proteinExistence type="predicted"/>
<evidence type="ECO:0000313" key="8">
    <source>
        <dbReference type="Proteomes" id="UP000475862"/>
    </source>
</evidence>
<feature type="transmembrane region" description="Helical" evidence="5">
    <location>
        <begin position="304"/>
        <end position="326"/>
    </location>
</feature>
<dbReference type="OrthoDB" id="8120565at2759"/>
<comment type="subcellular location">
    <subcellularLocation>
        <location evidence="1">Membrane</location>
        <topology evidence="1">Multi-pass membrane protein</topology>
    </subcellularLocation>
</comment>
<gene>
    <name evidence="7" type="ORF">AGLY_013507</name>
</gene>
<evidence type="ECO:0000259" key="6">
    <source>
        <dbReference type="PROSITE" id="PS50850"/>
    </source>
</evidence>
<dbReference type="PROSITE" id="PS50850">
    <property type="entry name" value="MFS"/>
    <property type="match status" value="1"/>
</dbReference>
<keyword evidence="8" id="KW-1185">Reference proteome</keyword>
<dbReference type="PANTHER" id="PTHR48021:SF1">
    <property type="entry name" value="GH07001P-RELATED"/>
    <property type="match status" value="1"/>
</dbReference>
<feature type="transmembrane region" description="Helical" evidence="5">
    <location>
        <begin position="115"/>
        <end position="133"/>
    </location>
</feature>
<name>A0A6G0T8L6_APHGL</name>
<protein>
    <recommendedName>
        <fullName evidence="6">Major facilitator superfamily (MFS) profile domain-containing protein</fullName>
    </recommendedName>
</protein>
<feature type="transmembrane region" description="Helical" evidence="5">
    <location>
        <begin position="338"/>
        <end position="361"/>
    </location>
</feature>
<feature type="transmembrane region" description="Helical" evidence="5">
    <location>
        <begin position="239"/>
        <end position="263"/>
    </location>
</feature>
<dbReference type="Proteomes" id="UP000475862">
    <property type="component" value="Unassembled WGS sequence"/>
</dbReference>
<feature type="transmembrane region" description="Helical" evidence="5">
    <location>
        <begin position="81"/>
        <end position="103"/>
    </location>
</feature>
<dbReference type="PANTHER" id="PTHR48021">
    <property type="match status" value="1"/>
</dbReference>
<evidence type="ECO:0000256" key="4">
    <source>
        <dbReference type="ARBA" id="ARBA00023136"/>
    </source>
</evidence>
<organism evidence="7 8">
    <name type="scientific">Aphis glycines</name>
    <name type="common">Soybean aphid</name>
    <dbReference type="NCBI Taxonomy" id="307491"/>
    <lineage>
        <taxon>Eukaryota</taxon>
        <taxon>Metazoa</taxon>
        <taxon>Ecdysozoa</taxon>
        <taxon>Arthropoda</taxon>
        <taxon>Hexapoda</taxon>
        <taxon>Insecta</taxon>
        <taxon>Pterygota</taxon>
        <taxon>Neoptera</taxon>
        <taxon>Paraneoptera</taxon>
        <taxon>Hemiptera</taxon>
        <taxon>Sternorrhyncha</taxon>
        <taxon>Aphidomorpha</taxon>
        <taxon>Aphidoidea</taxon>
        <taxon>Aphididae</taxon>
        <taxon>Aphidini</taxon>
        <taxon>Aphis</taxon>
        <taxon>Aphis</taxon>
    </lineage>
</organism>
<feature type="transmembrane region" description="Helical" evidence="5">
    <location>
        <begin position="55"/>
        <end position="75"/>
    </location>
</feature>
<dbReference type="InterPro" id="IPR003663">
    <property type="entry name" value="Sugar/inositol_transpt"/>
</dbReference>
<dbReference type="Gene3D" id="1.20.1250.20">
    <property type="entry name" value="MFS general substrate transporter like domains"/>
    <property type="match status" value="1"/>
</dbReference>
<dbReference type="AlphaFoldDB" id="A0A6G0T8L6"/>
<evidence type="ECO:0000313" key="7">
    <source>
        <dbReference type="EMBL" id="KAE9526859.1"/>
    </source>
</evidence>
<reference evidence="7 8" key="1">
    <citation type="submission" date="2019-08" db="EMBL/GenBank/DDBJ databases">
        <title>The genome of the soybean aphid Biotype 1, its phylome, world population structure and adaptation to the North American continent.</title>
        <authorList>
            <person name="Giordano R."/>
            <person name="Donthu R.K."/>
            <person name="Hernandez A.G."/>
            <person name="Wright C.L."/>
            <person name="Zimin A.V."/>
        </authorList>
    </citation>
    <scope>NUCLEOTIDE SEQUENCE [LARGE SCALE GENOMIC DNA]</scope>
    <source>
        <tissue evidence="7">Whole aphids</tissue>
    </source>
</reference>
<evidence type="ECO:0000256" key="2">
    <source>
        <dbReference type="ARBA" id="ARBA00022692"/>
    </source>
</evidence>
<feature type="transmembrane region" description="Helical" evidence="5">
    <location>
        <begin position="25"/>
        <end position="48"/>
    </location>
</feature>
<feature type="transmembrane region" description="Helical" evidence="5">
    <location>
        <begin position="278"/>
        <end position="297"/>
    </location>
</feature>
<sequence length="451" mass="50818">MEWSSLLPQRGSQIFSSPISGDGPWWSFSPILFVFGAIHGALLAGLGWRRFCNRLGMVFFDAILIVGLFAVSFPVRSTELMVVGRLLLGTGSGGLSAIVPAYVGEISHPKFRGRLGALFPMIMVMGVMISDVFGPFKQYDYQQPFNISFNVFCCSIIILHAIGLYFVHKSLHSSSRSFFEQHHHNIYSLSAINLLSQHNWIKAFFLPSMSCFDNCYNAFRRSSWHGLDASHNYRADCKAVFIGVGCMFFHQMCGINVMVSYMIHTIKMADIHIDPKTVFITLEIVQVIVMCVTIIIIDSRGRRILLISSAVIMCFCFAGLAFCNIIKMQLNATTLNNISMICIMLFILAYSLGFGPVPWVIVGEIFSMKVKPYGVSFATAMNWLMMLAGAYFPNENNTFLEIEYVFLVRFVLCLFGALFAWWFIPETKKISLTQIQLEVDANFEVISYIPV</sequence>
<keyword evidence="4 5" id="KW-0472">Membrane</keyword>
<dbReference type="InterPro" id="IPR020846">
    <property type="entry name" value="MFS_dom"/>
</dbReference>
<dbReference type="SUPFAM" id="SSF103473">
    <property type="entry name" value="MFS general substrate transporter"/>
    <property type="match status" value="1"/>
</dbReference>
<dbReference type="InterPro" id="IPR036259">
    <property type="entry name" value="MFS_trans_sf"/>
</dbReference>
<evidence type="ECO:0000256" key="5">
    <source>
        <dbReference type="SAM" id="Phobius"/>
    </source>
</evidence>
<dbReference type="EMBL" id="VYZN01000054">
    <property type="protein sequence ID" value="KAE9526859.1"/>
    <property type="molecule type" value="Genomic_DNA"/>
</dbReference>
<comment type="caution">
    <text evidence="7">The sequence shown here is derived from an EMBL/GenBank/DDBJ whole genome shotgun (WGS) entry which is preliminary data.</text>
</comment>
<keyword evidence="3 5" id="KW-1133">Transmembrane helix</keyword>
<feature type="transmembrane region" description="Helical" evidence="5">
    <location>
        <begin position="404"/>
        <end position="424"/>
    </location>
</feature>
<dbReference type="InterPro" id="IPR005828">
    <property type="entry name" value="MFS_sugar_transport-like"/>
</dbReference>
<dbReference type="Pfam" id="PF00083">
    <property type="entry name" value="Sugar_tr"/>
    <property type="match status" value="1"/>
</dbReference>
<feature type="transmembrane region" description="Helical" evidence="5">
    <location>
        <begin position="145"/>
        <end position="167"/>
    </location>
</feature>
<dbReference type="InterPro" id="IPR050549">
    <property type="entry name" value="MFS_Trehalose_Transporter"/>
</dbReference>
<accession>A0A6G0T8L6</accession>